<dbReference type="STRING" id="1122156.SAMN02745117_00153"/>
<dbReference type="PANTHER" id="PTHR43031:SF1">
    <property type="entry name" value="PYRIDINE NUCLEOTIDE-DISULPHIDE OXIDOREDUCTASE"/>
    <property type="match status" value="1"/>
</dbReference>
<dbReference type="InterPro" id="IPR001763">
    <property type="entry name" value="Rhodanese-like_dom"/>
</dbReference>
<dbReference type="GO" id="GO:0016740">
    <property type="term" value="F:transferase activity"/>
    <property type="evidence" value="ECO:0007669"/>
    <property type="project" value="UniProtKB-KW"/>
</dbReference>
<organism evidence="2 3">
    <name type="scientific">Lampropedia hyalina DSM 16112</name>
    <dbReference type="NCBI Taxonomy" id="1122156"/>
    <lineage>
        <taxon>Bacteria</taxon>
        <taxon>Pseudomonadati</taxon>
        <taxon>Pseudomonadota</taxon>
        <taxon>Betaproteobacteria</taxon>
        <taxon>Burkholderiales</taxon>
        <taxon>Comamonadaceae</taxon>
        <taxon>Lampropedia</taxon>
    </lineage>
</organism>
<evidence type="ECO:0000313" key="2">
    <source>
        <dbReference type="EMBL" id="SHE33285.1"/>
    </source>
</evidence>
<proteinExistence type="predicted"/>
<dbReference type="InterPro" id="IPR036873">
    <property type="entry name" value="Rhodanese-like_dom_sf"/>
</dbReference>
<feature type="domain" description="Rhodanese" evidence="1">
    <location>
        <begin position="20"/>
        <end position="110"/>
    </location>
</feature>
<sequence>MTSSTVQTISVEQFRQWLNDGAELAVLDLRDVATFAKGAPLYATNVPAEQVEAQFDDFVPRAVVRTVLVDDGNGQAAEKAARLVAAGKPNVVALQGGIPAWIAAGTGDLPTFDTPGVAFSLAIRDEKATPVVSAEELKRLRDVGEDVIVLDTRTLPEFARDHVPGAIGVPGAELLLRFADLVPSPKTRVLVSCAGLPRAIIGAQTLIDAGVPNDVAYLDRGTAGWRDAGLTLEEGATRTFGPASDLARQTAKAYAQHLAKSDGIALIDEATARQWQADPDRTTYLLDVRTPEEFAAGHLDNTLSSEGGQLLGVAHRTIAVRGARVVLIDDLAATRAITTAHWLSRRGYEIAILPHDFEETKSDQVAEAGALA</sequence>
<gene>
    <name evidence="2" type="ORF">SAMN02745117_00153</name>
</gene>
<feature type="domain" description="Rhodanese" evidence="1">
    <location>
        <begin position="143"/>
        <end position="234"/>
    </location>
</feature>
<name>A0A1M4SM69_9BURK</name>
<feature type="domain" description="Rhodanese" evidence="1">
    <location>
        <begin position="279"/>
        <end position="365"/>
    </location>
</feature>
<dbReference type="Proteomes" id="UP000184327">
    <property type="component" value="Unassembled WGS sequence"/>
</dbReference>
<dbReference type="CDD" id="cd00158">
    <property type="entry name" value="RHOD"/>
    <property type="match status" value="1"/>
</dbReference>
<evidence type="ECO:0000259" key="1">
    <source>
        <dbReference type="PROSITE" id="PS50206"/>
    </source>
</evidence>
<keyword evidence="2" id="KW-0808">Transferase</keyword>
<protein>
    <submittedName>
        <fullName evidence="2">Rhodanese-related sulfurtransferase</fullName>
    </submittedName>
</protein>
<dbReference type="RefSeq" id="WP_073353421.1">
    <property type="nucleotide sequence ID" value="NZ_FQUZ01000001.1"/>
</dbReference>
<reference evidence="2 3" key="1">
    <citation type="submission" date="2016-11" db="EMBL/GenBank/DDBJ databases">
        <authorList>
            <person name="Jaros S."/>
            <person name="Januszkiewicz K."/>
            <person name="Wedrychowicz H."/>
        </authorList>
    </citation>
    <scope>NUCLEOTIDE SEQUENCE [LARGE SCALE GENOMIC DNA]</scope>
    <source>
        <strain evidence="2 3">DSM 16112</strain>
    </source>
</reference>
<dbReference type="InterPro" id="IPR050229">
    <property type="entry name" value="GlpE_sulfurtransferase"/>
</dbReference>
<dbReference type="OrthoDB" id="9789585at2"/>
<dbReference type="SMART" id="SM00450">
    <property type="entry name" value="RHOD"/>
    <property type="match status" value="3"/>
</dbReference>
<dbReference type="PANTHER" id="PTHR43031">
    <property type="entry name" value="FAD-DEPENDENT OXIDOREDUCTASE"/>
    <property type="match status" value="1"/>
</dbReference>
<accession>A0A1M4SM69</accession>
<dbReference type="Pfam" id="PF00581">
    <property type="entry name" value="Rhodanese"/>
    <property type="match status" value="2"/>
</dbReference>
<dbReference type="PROSITE" id="PS50206">
    <property type="entry name" value="RHODANESE_3"/>
    <property type="match status" value="3"/>
</dbReference>
<dbReference type="Gene3D" id="3.40.250.10">
    <property type="entry name" value="Rhodanese-like domain"/>
    <property type="match status" value="3"/>
</dbReference>
<keyword evidence="3" id="KW-1185">Reference proteome</keyword>
<dbReference type="EMBL" id="FQUZ01000001">
    <property type="protein sequence ID" value="SHE33285.1"/>
    <property type="molecule type" value="Genomic_DNA"/>
</dbReference>
<evidence type="ECO:0000313" key="3">
    <source>
        <dbReference type="Proteomes" id="UP000184327"/>
    </source>
</evidence>
<dbReference type="AlphaFoldDB" id="A0A1M4SM69"/>
<dbReference type="SUPFAM" id="SSF52821">
    <property type="entry name" value="Rhodanese/Cell cycle control phosphatase"/>
    <property type="match status" value="3"/>
</dbReference>